<evidence type="ECO:0000256" key="2">
    <source>
        <dbReference type="ARBA" id="ARBA00022552"/>
    </source>
</evidence>
<evidence type="ECO:0000256" key="7">
    <source>
        <dbReference type="PIRSR" id="PIRSR005461-1"/>
    </source>
</evidence>
<dbReference type="HAMAP" id="MF_01547">
    <property type="entry name" value="RNA_methyltr_E"/>
    <property type="match status" value="1"/>
</dbReference>
<protein>
    <recommendedName>
        <fullName evidence="6">rRNA methyltransferase 2, mitochondrial</fullName>
    </recommendedName>
</protein>
<keyword evidence="5 7" id="KW-0949">S-adenosyl-L-methionine</keyword>
<proteinExistence type="inferred from homology"/>
<dbReference type="Pfam" id="PF01728">
    <property type="entry name" value="FtsJ"/>
    <property type="match status" value="1"/>
</dbReference>
<reference evidence="9" key="1">
    <citation type="submission" date="2019-10" db="EMBL/GenBank/DDBJ databases">
        <authorList>
            <consortium name="DOE Joint Genome Institute"/>
            <person name="Kuo A."/>
            <person name="Miyauchi S."/>
            <person name="Kiss E."/>
            <person name="Drula E."/>
            <person name="Kohler A."/>
            <person name="Sanchez-Garcia M."/>
            <person name="Andreopoulos B."/>
            <person name="Barry K.W."/>
            <person name="Bonito G."/>
            <person name="Buee M."/>
            <person name="Carver A."/>
            <person name="Chen C."/>
            <person name="Cichocki N."/>
            <person name="Clum A."/>
            <person name="Culley D."/>
            <person name="Crous P.W."/>
            <person name="Fauchery L."/>
            <person name="Girlanda M."/>
            <person name="Hayes R."/>
            <person name="Keri Z."/>
            <person name="LaButti K."/>
            <person name="Lipzen A."/>
            <person name="Lombard V."/>
            <person name="Magnuson J."/>
            <person name="Maillard F."/>
            <person name="Morin E."/>
            <person name="Murat C."/>
            <person name="Nolan M."/>
            <person name="Ohm R."/>
            <person name="Pangilinan J."/>
            <person name="Pereira M."/>
            <person name="Perotto S."/>
            <person name="Peter M."/>
            <person name="Riley R."/>
            <person name="Sitrit Y."/>
            <person name="Stielow B."/>
            <person name="Szollosi G."/>
            <person name="Zifcakova L."/>
            <person name="Stursova M."/>
            <person name="Spatafora J.W."/>
            <person name="Tedersoo L."/>
            <person name="Vaario L.-M."/>
            <person name="Yamada A."/>
            <person name="Yan M."/>
            <person name="Wang P."/>
            <person name="Xu J."/>
            <person name="Bruns T."/>
            <person name="Baldrian P."/>
            <person name="Vilgalys R."/>
            <person name="Henrissat B."/>
            <person name="Grigoriev I.V."/>
            <person name="Hibbett D."/>
            <person name="Nagy L.G."/>
            <person name="Martin F.M."/>
        </authorList>
    </citation>
    <scope>NUCLEOTIDE SEQUENCE</scope>
    <source>
        <strain evidence="9">BED1</strain>
    </source>
</reference>
<comment type="caution">
    <text evidence="9">The sequence shown here is derived from an EMBL/GenBank/DDBJ whole genome shotgun (WGS) entry which is preliminary data.</text>
</comment>
<name>A0AAD4GLQ2_BOLED</name>
<dbReference type="Proteomes" id="UP001194468">
    <property type="component" value="Unassembled WGS sequence"/>
</dbReference>
<evidence type="ECO:0000256" key="3">
    <source>
        <dbReference type="ARBA" id="ARBA00022603"/>
    </source>
</evidence>
<dbReference type="GO" id="GO:0008650">
    <property type="term" value="F:rRNA (uridine-2'-O-)-methyltransferase activity"/>
    <property type="evidence" value="ECO:0007669"/>
    <property type="project" value="TreeGrafter"/>
</dbReference>
<dbReference type="InterPro" id="IPR050082">
    <property type="entry name" value="RNA_methyltr_RlmE"/>
</dbReference>
<dbReference type="InterPro" id="IPR029063">
    <property type="entry name" value="SAM-dependent_MTases_sf"/>
</dbReference>
<feature type="domain" description="Ribosomal RNA methyltransferase FtsJ" evidence="8">
    <location>
        <begin position="40"/>
        <end position="278"/>
    </location>
</feature>
<dbReference type="PANTHER" id="PTHR10920:SF18">
    <property type="entry name" value="RRNA METHYLTRANSFERASE 2, MITOCHONDRIAL"/>
    <property type="match status" value="1"/>
</dbReference>
<dbReference type="SUPFAM" id="SSF53335">
    <property type="entry name" value="S-adenosyl-L-methionine-dependent methyltransferases"/>
    <property type="match status" value="1"/>
</dbReference>
<evidence type="ECO:0000256" key="5">
    <source>
        <dbReference type="ARBA" id="ARBA00022691"/>
    </source>
</evidence>
<reference evidence="9" key="2">
    <citation type="journal article" date="2020" name="Nat. Commun.">
        <title>Large-scale genome sequencing of mycorrhizal fungi provides insights into the early evolution of symbiotic traits.</title>
        <authorList>
            <person name="Miyauchi S."/>
            <person name="Kiss E."/>
            <person name="Kuo A."/>
            <person name="Drula E."/>
            <person name="Kohler A."/>
            <person name="Sanchez-Garcia M."/>
            <person name="Morin E."/>
            <person name="Andreopoulos B."/>
            <person name="Barry K.W."/>
            <person name="Bonito G."/>
            <person name="Buee M."/>
            <person name="Carver A."/>
            <person name="Chen C."/>
            <person name="Cichocki N."/>
            <person name="Clum A."/>
            <person name="Culley D."/>
            <person name="Crous P.W."/>
            <person name="Fauchery L."/>
            <person name="Girlanda M."/>
            <person name="Hayes R.D."/>
            <person name="Keri Z."/>
            <person name="LaButti K."/>
            <person name="Lipzen A."/>
            <person name="Lombard V."/>
            <person name="Magnuson J."/>
            <person name="Maillard F."/>
            <person name="Murat C."/>
            <person name="Nolan M."/>
            <person name="Ohm R.A."/>
            <person name="Pangilinan J."/>
            <person name="Pereira M.F."/>
            <person name="Perotto S."/>
            <person name="Peter M."/>
            <person name="Pfister S."/>
            <person name="Riley R."/>
            <person name="Sitrit Y."/>
            <person name="Stielow J.B."/>
            <person name="Szollosi G."/>
            <person name="Zifcakova L."/>
            <person name="Stursova M."/>
            <person name="Spatafora J.W."/>
            <person name="Tedersoo L."/>
            <person name="Vaario L.M."/>
            <person name="Yamada A."/>
            <person name="Yan M."/>
            <person name="Wang P."/>
            <person name="Xu J."/>
            <person name="Bruns T."/>
            <person name="Baldrian P."/>
            <person name="Vilgalys R."/>
            <person name="Dunand C."/>
            <person name="Henrissat B."/>
            <person name="Grigoriev I.V."/>
            <person name="Hibbett D."/>
            <person name="Nagy L.G."/>
            <person name="Martin F.M."/>
        </authorList>
    </citation>
    <scope>NUCLEOTIDE SEQUENCE</scope>
    <source>
        <strain evidence="9">BED1</strain>
    </source>
</reference>
<comment type="similarity">
    <text evidence="1">Belongs to the class I-like SAM-binding methyltransferase superfamily. RNA methyltransferase RlmE family.</text>
</comment>
<dbReference type="PIRSF" id="PIRSF005461">
    <property type="entry name" value="23S_rRNA_mtase"/>
    <property type="match status" value="1"/>
</dbReference>
<keyword evidence="2" id="KW-0698">rRNA processing</keyword>
<dbReference type="GO" id="GO:0005739">
    <property type="term" value="C:mitochondrion"/>
    <property type="evidence" value="ECO:0007669"/>
    <property type="project" value="TreeGrafter"/>
</dbReference>
<dbReference type="PANTHER" id="PTHR10920">
    <property type="entry name" value="RIBOSOMAL RNA METHYLTRANSFERASE"/>
    <property type="match status" value="1"/>
</dbReference>
<dbReference type="EMBL" id="WHUW01000001">
    <property type="protein sequence ID" value="KAF8451911.1"/>
    <property type="molecule type" value="Genomic_DNA"/>
</dbReference>
<evidence type="ECO:0000256" key="1">
    <source>
        <dbReference type="ARBA" id="ARBA00009258"/>
    </source>
</evidence>
<keyword evidence="3 9" id="KW-0489">Methyltransferase</keyword>
<sequence length="284" mass="31617">MSFRASPILYKKLSSASRSWLSRQSRDPYVKLRTASPNVYRSRSAFKLLELNAAWGSFLSRKDVRAVVDLGAAPGGWSQVVSEKLGWIDSATPDWDDSDVASEYGLQLGRVPGPERNLDASSSWRTKQGRGVIVSVDLLPITPIPGVHAMQMDFLDPQAGAAIKAVLSTPENPSGVVDIILSDMAANFSGYKTRDVESSLDICHSIFNFAKDNLRVQDSPQEATKRRRGGTLLLKHFTHPLLQEFRKHFLEPNFHNVHYIKPTSSRTESAEGYWLCRGWKGVKS</sequence>
<feature type="active site" description="Proton acceptor" evidence="7">
    <location>
        <position position="235"/>
    </location>
</feature>
<dbReference type="InterPro" id="IPR002877">
    <property type="entry name" value="RNA_MeTrfase_FtsJ_dom"/>
</dbReference>
<evidence type="ECO:0000256" key="6">
    <source>
        <dbReference type="ARBA" id="ARBA00041184"/>
    </source>
</evidence>
<organism evidence="9 10">
    <name type="scientific">Boletus edulis BED1</name>
    <dbReference type="NCBI Taxonomy" id="1328754"/>
    <lineage>
        <taxon>Eukaryota</taxon>
        <taxon>Fungi</taxon>
        <taxon>Dikarya</taxon>
        <taxon>Basidiomycota</taxon>
        <taxon>Agaricomycotina</taxon>
        <taxon>Agaricomycetes</taxon>
        <taxon>Agaricomycetidae</taxon>
        <taxon>Boletales</taxon>
        <taxon>Boletineae</taxon>
        <taxon>Boletaceae</taxon>
        <taxon>Boletoideae</taxon>
        <taxon>Boletus</taxon>
    </lineage>
</organism>
<dbReference type="Gene3D" id="3.40.50.150">
    <property type="entry name" value="Vaccinia Virus protein VP39"/>
    <property type="match status" value="1"/>
</dbReference>
<keyword evidence="4" id="KW-0808">Transferase</keyword>
<dbReference type="InterPro" id="IPR015507">
    <property type="entry name" value="rRNA-MeTfrase_E"/>
</dbReference>
<accession>A0AAD4GLQ2</accession>
<evidence type="ECO:0000256" key="4">
    <source>
        <dbReference type="ARBA" id="ARBA00022679"/>
    </source>
</evidence>
<dbReference type="AlphaFoldDB" id="A0AAD4GLQ2"/>
<evidence type="ECO:0000313" key="9">
    <source>
        <dbReference type="EMBL" id="KAF8451911.1"/>
    </source>
</evidence>
<keyword evidence="10" id="KW-1185">Reference proteome</keyword>
<evidence type="ECO:0000259" key="8">
    <source>
        <dbReference type="Pfam" id="PF01728"/>
    </source>
</evidence>
<gene>
    <name evidence="9" type="ORF">L210DRAFT_3608273</name>
</gene>
<evidence type="ECO:0000313" key="10">
    <source>
        <dbReference type="Proteomes" id="UP001194468"/>
    </source>
</evidence>